<evidence type="ECO:0000256" key="1">
    <source>
        <dbReference type="ARBA" id="ARBA00004141"/>
    </source>
</evidence>
<dbReference type="STRING" id="535722.E5QZB8"/>
<dbReference type="EMBL" id="DS989822">
    <property type="protein sequence ID" value="EFQ98136.1"/>
    <property type="molecule type" value="Genomic_DNA"/>
</dbReference>
<dbReference type="InterPro" id="IPR049326">
    <property type="entry name" value="Rhodopsin_dom_fungi"/>
</dbReference>
<dbReference type="AlphaFoldDB" id="E5QZB8"/>
<keyword evidence="2 7" id="KW-0812">Transmembrane</keyword>
<name>E5QZB8_ARTGP</name>
<feature type="transmembrane region" description="Helical" evidence="7">
    <location>
        <begin position="60"/>
        <end position="82"/>
    </location>
</feature>
<evidence type="ECO:0000256" key="6">
    <source>
        <dbReference type="SAM" id="MobiDB-lite"/>
    </source>
</evidence>
<accession>E5QZB8</accession>
<dbReference type="InParanoid" id="E5QZB8"/>
<dbReference type="PANTHER" id="PTHR33048">
    <property type="entry name" value="PTH11-LIKE INTEGRAL MEMBRANE PROTEIN (AFU_ORTHOLOGUE AFUA_5G11245)"/>
    <property type="match status" value="1"/>
</dbReference>
<dbReference type="OrthoDB" id="5329176at2759"/>
<sequence length="396" mass="45324">MRNPPPEVIRTWPKPNRINPEFQGPELAILGVTFTTLSVIIVSLRMFVRLHLRKAASWDDWLMVAAMPCLVGISAAAIISTNYGWGYHIWDFKFNHFRESRITSYICQILFVPLMSLVKLSILASYLRFFTEKIYIRIAWIQVGLVLAWFITFMVLMLIACIPLTHYWTSFLQEGCMNEEYRLLPAIYSNAVMDVMILLTPCPALWKLHLPLRDRIVLIVMMTLGFIACLAGCIKSFYMYQTLVGTYDVTWEGYKVWVWTDLEINLAVICASIPVLRPFVQRYFPNLGFKSNNSSTPYGNRWGSSNRSNGLGSGGIYKQQTIHQTVRSRQTTEDEDDGGSTIALSPSEFPLTKTHPTSPVPFDNRPPEARNPSRSGFRNDSNYPDHQNDSRYANYA</sequence>
<organism evidence="10">
    <name type="scientific">Arthroderma gypseum (strain ATCC MYA-4604 / CBS 118893)</name>
    <name type="common">Microsporum gypseum</name>
    <dbReference type="NCBI Taxonomy" id="535722"/>
    <lineage>
        <taxon>Eukaryota</taxon>
        <taxon>Fungi</taxon>
        <taxon>Dikarya</taxon>
        <taxon>Ascomycota</taxon>
        <taxon>Pezizomycotina</taxon>
        <taxon>Eurotiomycetes</taxon>
        <taxon>Eurotiomycetidae</taxon>
        <taxon>Onygenales</taxon>
        <taxon>Arthrodermataceae</taxon>
        <taxon>Nannizzia</taxon>
    </lineage>
</organism>
<evidence type="ECO:0000259" key="8">
    <source>
        <dbReference type="Pfam" id="PF20684"/>
    </source>
</evidence>
<comment type="similarity">
    <text evidence="5">Belongs to the SAT4 family.</text>
</comment>
<dbReference type="PANTHER" id="PTHR33048:SF129">
    <property type="entry name" value="INTEGRAL MEMBRANE PROTEIN-RELATED"/>
    <property type="match status" value="1"/>
</dbReference>
<dbReference type="OMA" id="HIWDFKF"/>
<reference evidence="10" key="1">
    <citation type="journal article" date="2012" name="MBio">
        <title>Comparative genome analysis of Trichophyton rubrum and related dermatophytes reveals candidate genes involved in infection.</title>
        <authorList>
            <person name="Martinez D.A."/>
            <person name="Oliver B.G."/>
            <person name="Graeser Y."/>
            <person name="Goldberg J.M."/>
            <person name="Li W."/>
            <person name="Martinez-Rossi N.M."/>
            <person name="Monod M."/>
            <person name="Shelest E."/>
            <person name="Barton R.C."/>
            <person name="Birch E."/>
            <person name="Brakhage A.A."/>
            <person name="Chen Z."/>
            <person name="Gurr S.J."/>
            <person name="Heiman D."/>
            <person name="Heitman J."/>
            <person name="Kosti I."/>
            <person name="Rossi A."/>
            <person name="Saif S."/>
            <person name="Samalova M."/>
            <person name="Saunders C.W."/>
            <person name="Shea T."/>
            <person name="Summerbell R.C."/>
            <person name="Xu J."/>
            <person name="Young S."/>
            <person name="Zeng Q."/>
            <person name="Birren B.W."/>
            <person name="Cuomo C.A."/>
            <person name="White T.C."/>
        </authorList>
    </citation>
    <scope>NUCLEOTIDE SEQUENCE [LARGE SCALE GENOMIC DNA]</scope>
    <source>
        <strain evidence="10">ATCC MYA-4604 / CBS 118893</strain>
    </source>
</reference>
<evidence type="ECO:0000313" key="10">
    <source>
        <dbReference type="Proteomes" id="UP000002669"/>
    </source>
</evidence>
<keyword evidence="4 7" id="KW-0472">Membrane</keyword>
<dbReference type="GO" id="GO:0016020">
    <property type="term" value="C:membrane"/>
    <property type="evidence" value="ECO:0007669"/>
    <property type="project" value="UniProtKB-SubCell"/>
</dbReference>
<feature type="transmembrane region" description="Helical" evidence="7">
    <location>
        <begin position="27"/>
        <end position="48"/>
    </location>
</feature>
<keyword evidence="3 7" id="KW-1133">Transmembrane helix</keyword>
<comment type="subcellular location">
    <subcellularLocation>
        <location evidence="1">Membrane</location>
        <topology evidence="1">Multi-pass membrane protein</topology>
    </subcellularLocation>
</comment>
<protein>
    <recommendedName>
        <fullName evidence="8">Rhodopsin domain-containing protein</fullName>
    </recommendedName>
</protein>
<dbReference type="RefSeq" id="XP_003177088.1">
    <property type="nucleotide sequence ID" value="XM_003177040.1"/>
</dbReference>
<evidence type="ECO:0000256" key="7">
    <source>
        <dbReference type="SAM" id="Phobius"/>
    </source>
</evidence>
<gene>
    <name evidence="9" type="ORF">MGYG_01172</name>
</gene>
<proteinExistence type="inferred from homology"/>
<evidence type="ECO:0000256" key="5">
    <source>
        <dbReference type="ARBA" id="ARBA00038359"/>
    </source>
</evidence>
<dbReference type="InterPro" id="IPR052337">
    <property type="entry name" value="SAT4-like"/>
</dbReference>
<feature type="transmembrane region" description="Helical" evidence="7">
    <location>
        <begin position="218"/>
        <end position="238"/>
    </location>
</feature>
<dbReference type="eggNOG" id="ENOG502SMK9">
    <property type="taxonomic scope" value="Eukaryota"/>
</dbReference>
<dbReference type="Pfam" id="PF20684">
    <property type="entry name" value="Fung_rhodopsin"/>
    <property type="match status" value="1"/>
</dbReference>
<dbReference type="HOGENOM" id="CLU_028200_25_4_1"/>
<feature type="transmembrane region" description="Helical" evidence="7">
    <location>
        <begin position="102"/>
        <end position="127"/>
    </location>
</feature>
<evidence type="ECO:0000256" key="3">
    <source>
        <dbReference type="ARBA" id="ARBA00022989"/>
    </source>
</evidence>
<dbReference type="VEuPathDB" id="FungiDB:MGYG_01172"/>
<feature type="transmembrane region" description="Helical" evidence="7">
    <location>
        <begin position="139"/>
        <end position="166"/>
    </location>
</feature>
<feature type="domain" description="Rhodopsin" evidence="8">
    <location>
        <begin position="44"/>
        <end position="282"/>
    </location>
</feature>
<dbReference type="GeneID" id="10032413"/>
<feature type="compositionally biased region" description="Polar residues" evidence="6">
    <location>
        <begin position="372"/>
        <end position="385"/>
    </location>
</feature>
<evidence type="ECO:0000256" key="4">
    <source>
        <dbReference type="ARBA" id="ARBA00023136"/>
    </source>
</evidence>
<dbReference type="Proteomes" id="UP000002669">
    <property type="component" value="Unassembled WGS sequence"/>
</dbReference>
<evidence type="ECO:0000313" key="9">
    <source>
        <dbReference type="EMBL" id="EFQ98136.1"/>
    </source>
</evidence>
<evidence type="ECO:0000256" key="2">
    <source>
        <dbReference type="ARBA" id="ARBA00022692"/>
    </source>
</evidence>
<keyword evidence="10" id="KW-1185">Reference proteome</keyword>
<feature type="region of interest" description="Disordered" evidence="6">
    <location>
        <begin position="322"/>
        <end position="396"/>
    </location>
</feature>